<dbReference type="FunFam" id="1.20.1740.10:FF:000024">
    <property type="entry name" value="High affinity cationic amino acid transporter 1"/>
    <property type="match status" value="1"/>
</dbReference>
<organism evidence="19 20">
    <name type="scientific">Polypterus senegalus</name>
    <name type="common">Senegal bichir</name>
    <dbReference type="NCBI Taxonomy" id="55291"/>
    <lineage>
        <taxon>Eukaryota</taxon>
        <taxon>Metazoa</taxon>
        <taxon>Chordata</taxon>
        <taxon>Craniata</taxon>
        <taxon>Vertebrata</taxon>
        <taxon>Euteleostomi</taxon>
        <taxon>Actinopterygii</taxon>
        <taxon>Polypteriformes</taxon>
        <taxon>Polypteridae</taxon>
        <taxon>Polypterus</taxon>
    </lineage>
</organism>
<dbReference type="InterPro" id="IPR039540">
    <property type="entry name" value="UBL3-like_ubiquitin_dom"/>
</dbReference>
<dbReference type="CDD" id="cd17048">
    <property type="entry name" value="Ubl_UBL3"/>
    <property type="match status" value="1"/>
</dbReference>
<dbReference type="PANTHER" id="PTHR43243:SF20">
    <property type="entry name" value="CATIONIC AMINO ACID TRANSPORTER 3"/>
    <property type="match status" value="1"/>
</dbReference>
<dbReference type="InterPro" id="IPR029485">
    <property type="entry name" value="CAT_C"/>
</dbReference>
<dbReference type="SUPFAM" id="SSF54236">
    <property type="entry name" value="Ubiquitin-like"/>
    <property type="match status" value="1"/>
</dbReference>
<keyword evidence="12" id="KW-0325">Glycoprotein</keyword>
<evidence type="ECO:0000256" key="12">
    <source>
        <dbReference type="ARBA" id="ARBA00023180"/>
    </source>
</evidence>
<keyword evidence="6" id="KW-0488">Methylation</keyword>
<feature type="transmembrane region" description="Helical" evidence="17">
    <location>
        <begin position="550"/>
        <end position="573"/>
    </location>
</feature>
<evidence type="ECO:0000256" key="7">
    <source>
        <dbReference type="ARBA" id="ARBA00022692"/>
    </source>
</evidence>
<proteinExistence type="inferred from homology"/>
<dbReference type="GO" id="GO:0015171">
    <property type="term" value="F:amino acid transmembrane transporter activity"/>
    <property type="evidence" value="ECO:0007669"/>
    <property type="project" value="TreeGrafter"/>
</dbReference>
<keyword evidence="9 17" id="KW-1133">Transmembrane helix</keyword>
<sequence>MVFKKEREAKDIGAKGSMKLREKGKGKLVLEMEINIRNSNYTKPNRKKEEVFIMASKKMSKFGQMLLRRRTLNFNEEESRFARCLSTIDLIALGVGSTLGAGVYVLAGEVARDKAGPAIVLCFLIAALSSVLAGLCYAEFGARVPKTGSAYLYSYVTVGEIWAFITGWNLILSYVIALLAFGVSESALVNKIFTGINLVVLSFVIISGFVKGDVKNWSLGEEDFANFTGLNSTQFGTGGFAPFGFSGVLSGAATCFYAFVGFDCIATTSEEAKNPQRSIPIGIVASLLICFFAYFGVSAALTLMMPYYMLNDRSPLPEAFRYVGWGPAHYIVAVGSLCALSTSLLGSMFPMPRVIYAMAEDGLLFRFLSRMNKRTKTPLLATIVSGFVAALMAFLFELSDLVDLMSIGTLLAYSLVAVCVLILRYQPGSLNNDDKFESMVELNGEKTAMNDADTADECTVGITPLKNKFHIRLLFVPNSEIPTKMSGVIVYITTAVIFAIFTVLCYILAIQLDRIANGDILWIAFCSVLVVVSLVCTIIIWRQPESKESLLFKVPFLPILPLISIFVNVYLMMQMSGGTWVRFSVWMAIGTSLPDNQGLSLESFLPFQRRWGEWDSRLLAACAYHTFTKQKMLMERVKGFKISRNPSVSKLNKLKLLFDVFFLEVAIIVLLLMVRLRLILVSGKTDEFTFSSNDSAADIAKHVYENWPVDWEDEQVSSPNILRLIYQGRFLHGNVTLGALKLPPRRTTVMHLVARENLPEPNSHVAIIRISLRFRYGSYPVPRTLCRGTGYHNPELG</sequence>
<keyword evidence="10 17" id="KW-0472">Membrane</keyword>
<name>A0A8X8BRE6_POLSE</name>
<accession>A0A8X8BRE6</accession>
<dbReference type="FunFam" id="1.20.1740.10:FF:000050">
    <property type="entry name" value="MGC157082 protein"/>
    <property type="match status" value="1"/>
</dbReference>
<evidence type="ECO:0000256" key="11">
    <source>
        <dbReference type="ARBA" id="ARBA00023139"/>
    </source>
</evidence>
<feature type="non-terminal residue" evidence="19">
    <location>
        <position position="797"/>
    </location>
</feature>
<keyword evidence="4" id="KW-0813">Transport</keyword>
<evidence type="ECO:0000256" key="10">
    <source>
        <dbReference type="ARBA" id="ARBA00023136"/>
    </source>
</evidence>
<dbReference type="GO" id="GO:0005886">
    <property type="term" value="C:plasma membrane"/>
    <property type="evidence" value="ECO:0007669"/>
    <property type="project" value="UniProtKB-SubCell"/>
</dbReference>
<dbReference type="GO" id="GO:0012505">
    <property type="term" value="C:endomembrane system"/>
    <property type="evidence" value="ECO:0007669"/>
    <property type="project" value="UniProtKB-SubCell"/>
</dbReference>
<dbReference type="InterPro" id="IPR029071">
    <property type="entry name" value="Ubiquitin-like_domsf"/>
</dbReference>
<keyword evidence="14" id="KW-0636">Prenylation</keyword>
<feature type="non-terminal residue" evidence="19">
    <location>
        <position position="1"/>
    </location>
</feature>
<evidence type="ECO:0000256" key="15">
    <source>
        <dbReference type="ARBA" id="ARBA00074521"/>
    </source>
</evidence>
<feature type="transmembrane region" description="Helical" evidence="17">
    <location>
        <begin position="281"/>
        <end position="308"/>
    </location>
</feature>
<evidence type="ECO:0000256" key="2">
    <source>
        <dbReference type="ARBA" id="ARBA00004193"/>
    </source>
</evidence>
<evidence type="ECO:0000256" key="13">
    <source>
        <dbReference type="ARBA" id="ARBA00023288"/>
    </source>
</evidence>
<evidence type="ECO:0000313" key="20">
    <source>
        <dbReference type="Proteomes" id="UP000886611"/>
    </source>
</evidence>
<evidence type="ECO:0000256" key="9">
    <source>
        <dbReference type="ARBA" id="ARBA00022989"/>
    </source>
</evidence>
<feature type="transmembrane region" description="Helical" evidence="17">
    <location>
        <begin position="90"/>
        <end position="107"/>
    </location>
</feature>
<dbReference type="Pfam" id="PF13520">
    <property type="entry name" value="AA_permease_2"/>
    <property type="match status" value="1"/>
</dbReference>
<reference evidence="19 20" key="1">
    <citation type="journal article" date="2021" name="Cell">
        <title>Tracing the genetic footprints of vertebrate landing in non-teleost ray-finned fishes.</title>
        <authorList>
            <person name="Bi X."/>
            <person name="Wang K."/>
            <person name="Yang L."/>
            <person name="Pan H."/>
            <person name="Jiang H."/>
            <person name="Wei Q."/>
            <person name="Fang M."/>
            <person name="Yu H."/>
            <person name="Zhu C."/>
            <person name="Cai Y."/>
            <person name="He Y."/>
            <person name="Gan X."/>
            <person name="Zeng H."/>
            <person name="Yu D."/>
            <person name="Zhu Y."/>
            <person name="Jiang H."/>
            <person name="Qiu Q."/>
            <person name="Yang H."/>
            <person name="Zhang Y.E."/>
            <person name="Wang W."/>
            <person name="Zhu M."/>
            <person name="He S."/>
            <person name="Zhang G."/>
        </authorList>
    </citation>
    <scope>NUCLEOTIDE SEQUENCE [LARGE SCALE GENOMIC DNA]</scope>
    <source>
        <strain evidence="19">Bchr_013</strain>
    </source>
</reference>
<feature type="transmembrane region" description="Helical" evidence="17">
    <location>
        <begin position="161"/>
        <end position="181"/>
    </location>
</feature>
<comment type="caution">
    <text evidence="19">The sequence shown here is derived from an EMBL/GenBank/DDBJ whole genome shotgun (WGS) entry which is preliminary data.</text>
</comment>
<feature type="transmembrane region" description="Helical" evidence="17">
    <location>
        <begin position="188"/>
        <end position="210"/>
    </location>
</feature>
<feature type="transmembrane region" description="Helical" evidence="17">
    <location>
        <begin position="240"/>
        <end position="260"/>
    </location>
</feature>
<evidence type="ECO:0000256" key="4">
    <source>
        <dbReference type="ARBA" id="ARBA00022448"/>
    </source>
</evidence>
<evidence type="ECO:0000256" key="3">
    <source>
        <dbReference type="ARBA" id="ARBA00008572"/>
    </source>
</evidence>
<evidence type="ECO:0000256" key="5">
    <source>
        <dbReference type="ARBA" id="ARBA00022475"/>
    </source>
</evidence>
<keyword evidence="7 17" id="KW-0812">Transmembrane</keyword>
<feature type="transmembrane region" description="Helical" evidence="17">
    <location>
        <begin position="404"/>
        <end position="423"/>
    </location>
</feature>
<gene>
    <name evidence="19" type="primary">Slc7a1</name>
    <name evidence="19" type="ORF">GTO96_0002928</name>
</gene>
<feature type="transmembrane region" description="Helical" evidence="17">
    <location>
        <begin position="379"/>
        <end position="398"/>
    </location>
</feature>
<dbReference type="Gene3D" id="1.20.1740.10">
    <property type="entry name" value="Amino acid/polyamine transporter I"/>
    <property type="match status" value="1"/>
</dbReference>
<comment type="subcellular location">
    <subcellularLocation>
        <location evidence="2">Cell membrane</location>
        <topology evidence="2">Lipid-anchor</topology>
    </subcellularLocation>
    <subcellularLocation>
        <location evidence="1">Endomembrane system</location>
        <topology evidence="1">Multi-pass membrane protein</topology>
    </subcellularLocation>
</comment>
<evidence type="ECO:0000259" key="18">
    <source>
        <dbReference type="PROSITE" id="PS50053"/>
    </source>
</evidence>
<dbReference type="Gene3D" id="3.10.20.90">
    <property type="entry name" value="Phosphatidylinositol 3-kinase Catalytic Subunit, Chain A, domain 1"/>
    <property type="match status" value="1"/>
</dbReference>
<dbReference type="InterPro" id="IPR000626">
    <property type="entry name" value="Ubiquitin-like_dom"/>
</dbReference>
<protein>
    <recommendedName>
        <fullName evidence="15">Ubiquitin-like protein 3</fullName>
    </recommendedName>
    <alternativeName>
        <fullName evidence="16">Membrane-anchored ubiquitin-fold protein</fullName>
    </alternativeName>
</protein>
<dbReference type="PANTHER" id="PTHR43243">
    <property type="entry name" value="INNER MEMBRANE TRANSPORTER YGJI-RELATED"/>
    <property type="match status" value="1"/>
</dbReference>
<evidence type="ECO:0000256" key="17">
    <source>
        <dbReference type="SAM" id="Phobius"/>
    </source>
</evidence>
<feature type="transmembrane region" description="Helical" evidence="17">
    <location>
        <begin position="488"/>
        <end position="509"/>
    </location>
</feature>
<evidence type="ECO:0000256" key="6">
    <source>
        <dbReference type="ARBA" id="ARBA00022481"/>
    </source>
</evidence>
<dbReference type="Pfam" id="PF13881">
    <property type="entry name" value="Rad60-SLD_2"/>
    <property type="match status" value="1"/>
</dbReference>
<keyword evidence="13" id="KW-0449">Lipoprotein</keyword>
<dbReference type="EMBL" id="JAATIS010003638">
    <property type="protein sequence ID" value="KAG2464294.1"/>
    <property type="molecule type" value="Genomic_DNA"/>
</dbReference>
<dbReference type="InterPro" id="IPR047977">
    <property type="entry name" value="UBL3_Ubl_met"/>
</dbReference>
<dbReference type="FunFam" id="3.10.20.90:FF:000167">
    <property type="entry name" value="Ubiquitin-like 3a"/>
    <property type="match status" value="1"/>
</dbReference>
<feature type="domain" description="Ubiquitin-like" evidence="18">
    <location>
        <begin position="674"/>
        <end position="757"/>
    </location>
</feature>
<dbReference type="PROSITE" id="PS50053">
    <property type="entry name" value="UBIQUITIN_2"/>
    <property type="match status" value="1"/>
</dbReference>
<feature type="transmembrane region" description="Helical" evidence="17">
    <location>
        <begin position="119"/>
        <end position="141"/>
    </location>
</feature>
<evidence type="ECO:0000313" key="19">
    <source>
        <dbReference type="EMBL" id="KAG2464294.1"/>
    </source>
</evidence>
<feature type="transmembrane region" description="Helical" evidence="17">
    <location>
        <begin position="328"/>
        <end position="349"/>
    </location>
</feature>
<keyword evidence="11" id="KW-0564">Palmitate</keyword>
<evidence type="ECO:0000256" key="1">
    <source>
        <dbReference type="ARBA" id="ARBA00004127"/>
    </source>
</evidence>
<feature type="transmembrane region" description="Helical" evidence="17">
    <location>
        <begin position="521"/>
        <end position="541"/>
    </location>
</feature>
<dbReference type="Pfam" id="PF13906">
    <property type="entry name" value="AA_permease_C"/>
    <property type="match status" value="1"/>
</dbReference>
<keyword evidence="8" id="KW-0029">Amino-acid transport</keyword>
<dbReference type="AlphaFoldDB" id="A0A8X8BRE6"/>
<evidence type="ECO:0000256" key="8">
    <source>
        <dbReference type="ARBA" id="ARBA00022970"/>
    </source>
</evidence>
<dbReference type="Proteomes" id="UP000886611">
    <property type="component" value="Unassembled WGS sequence"/>
</dbReference>
<keyword evidence="20" id="KW-1185">Reference proteome</keyword>
<feature type="transmembrane region" description="Helical" evidence="17">
    <location>
        <begin position="656"/>
        <end position="674"/>
    </location>
</feature>
<keyword evidence="5" id="KW-1003">Cell membrane</keyword>
<evidence type="ECO:0000256" key="14">
    <source>
        <dbReference type="ARBA" id="ARBA00023289"/>
    </source>
</evidence>
<evidence type="ECO:0000256" key="16">
    <source>
        <dbReference type="ARBA" id="ARBA00078829"/>
    </source>
</evidence>
<dbReference type="InterPro" id="IPR002293">
    <property type="entry name" value="AA/rel_permease1"/>
</dbReference>
<comment type="similarity">
    <text evidence="3">Belongs to the amino acid-polyamine-organocation (APC) superfamily. Cationic amino acid transporter (CAT) (TC 2.A.3.3) family.</text>
</comment>